<accession>A0A1X2D3W7</accession>
<reference evidence="1 2" key="1">
    <citation type="submission" date="2016-01" db="EMBL/GenBank/DDBJ databases">
        <title>The new phylogeny of the genus Mycobacterium.</title>
        <authorList>
            <person name="Tarcisio F."/>
            <person name="Conor M."/>
            <person name="Antonella G."/>
            <person name="Elisabetta G."/>
            <person name="Giulia F.S."/>
            <person name="Sara T."/>
            <person name="Anna F."/>
            <person name="Clotilde B."/>
            <person name="Roberto B."/>
            <person name="Veronica D.S."/>
            <person name="Fabio R."/>
            <person name="Monica P."/>
            <person name="Olivier J."/>
            <person name="Enrico T."/>
            <person name="Nicola S."/>
        </authorList>
    </citation>
    <scope>NUCLEOTIDE SEQUENCE [LARGE SCALE GENOMIC DNA]</scope>
    <source>
        <strain evidence="1 2">DSM 45176</strain>
    </source>
</reference>
<name>A0A1X2D3W7_9MYCO</name>
<dbReference type="Proteomes" id="UP000193087">
    <property type="component" value="Unassembled WGS sequence"/>
</dbReference>
<dbReference type="RefSeq" id="WP_085250054.1">
    <property type="nucleotide sequence ID" value="NZ_CAJMWJ010000001.1"/>
</dbReference>
<dbReference type="Pfam" id="PF09365">
    <property type="entry name" value="DUF2461"/>
    <property type="match status" value="1"/>
</dbReference>
<dbReference type="GeneID" id="93493474"/>
<sequence length="226" mass="25149">MTFNGFPPDGLALLARLPTLDSTSFAAQRRCWEQNLLDPARNLVDDLGAWLAEHVSPGLVAISKVNGSIAPIHRDVRFDPHGPRYKDHLLFRWWEGTPKKTAPTLFLMLDPDRIGFASGVTFASTDRWRTVVGNTRTAAELCRLINDIRCGTRDVDVAGADLKRVPAPYSSEHPGANLLRHKAMFQLRWAEELPADVSTHRLVAFSAARLARLADLHRWLVANIGA</sequence>
<evidence type="ECO:0000313" key="2">
    <source>
        <dbReference type="Proteomes" id="UP000193087"/>
    </source>
</evidence>
<dbReference type="STRING" id="486698.AWC22_16295"/>
<dbReference type="EMBL" id="LQPQ01000051">
    <property type="protein sequence ID" value="ORW82369.1"/>
    <property type="molecule type" value="Genomic_DNA"/>
</dbReference>
<comment type="caution">
    <text evidence="1">The sequence shown here is derived from an EMBL/GenBank/DDBJ whole genome shotgun (WGS) entry which is preliminary data.</text>
</comment>
<dbReference type="InterPro" id="IPR012808">
    <property type="entry name" value="CHP02453"/>
</dbReference>
<dbReference type="AlphaFoldDB" id="A0A1X2D3W7"/>
<keyword evidence="2" id="KW-1185">Reference proteome</keyword>
<proteinExistence type="predicted"/>
<evidence type="ECO:0008006" key="3">
    <source>
        <dbReference type="Google" id="ProtNLM"/>
    </source>
</evidence>
<gene>
    <name evidence="1" type="ORF">AWC22_16295</name>
</gene>
<organism evidence="1 2">
    <name type="scientific">Mycobacterium riyadhense</name>
    <dbReference type="NCBI Taxonomy" id="486698"/>
    <lineage>
        <taxon>Bacteria</taxon>
        <taxon>Bacillati</taxon>
        <taxon>Actinomycetota</taxon>
        <taxon>Actinomycetes</taxon>
        <taxon>Mycobacteriales</taxon>
        <taxon>Mycobacteriaceae</taxon>
        <taxon>Mycobacterium</taxon>
    </lineage>
</organism>
<protein>
    <recommendedName>
        <fullName evidence="3">TIGR02453 family protein</fullName>
    </recommendedName>
</protein>
<dbReference type="OrthoDB" id="9794241at2"/>
<evidence type="ECO:0000313" key="1">
    <source>
        <dbReference type="EMBL" id="ORW82369.1"/>
    </source>
</evidence>